<feature type="transmembrane region" description="Helical" evidence="1">
    <location>
        <begin position="180"/>
        <end position="197"/>
    </location>
</feature>
<reference evidence="2 3" key="1">
    <citation type="submission" date="2020-08" db="EMBL/GenBank/DDBJ databases">
        <title>Sequencing the genomes of 1000 actinobacteria strains.</title>
        <authorList>
            <person name="Klenk H.-P."/>
        </authorList>
    </citation>
    <scope>NUCLEOTIDE SEQUENCE [LARGE SCALE GENOMIC DNA]</scope>
    <source>
        <strain evidence="2 3">DSM 105369</strain>
    </source>
</reference>
<accession>A0A839N896</accession>
<evidence type="ECO:0000313" key="3">
    <source>
        <dbReference type="Proteomes" id="UP000559182"/>
    </source>
</evidence>
<sequence length="214" mass="22607">MDTPEPVLTTPAASFVRVRRPARFLLLLALTEAILLASGAVPLPQLAYNDFGGRALPYAYHLGPVFAAIPLSIGLVSAATGLETRTRTNTRLFIPRVAWAASLATVCAVALVPVATQVGPGGSVTVMVQNWLLAAGVVMLLAHWLPELLAWTPVVVVGVAEMMLGGHHPGISLDSSTTKFVWGIILLAAGLTMYGFGPTPTQQHLSGWLQNTHD</sequence>
<feature type="transmembrane region" description="Helical" evidence="1">
    <location>
        <begin position="121"/>
        <end position="141"/>
    </location>
</feature>
<feature type="transmembrane region" description="Helical" evidence="1">
    <location>
        <begin position="58"/>
        <end position="81"/>
    </location>
</feature>
<evidence type="ECO:0000256" key="1">
    <source>
        <dbReference type="SAM" id="Phobius"/>
    </source>
</evidence>
<dbReference type="Proteomes" id="UP000559182">
    <property type="component" value="Unassembled WGS sequence"/>
</dbReference>
<gene>
    <name evidence="2" type="ORF">FHU39_003027</name>
</gene>
<feature type="transmembrane region" description="Helical" evidence="1">
    <location>
        <begin position="148"/>
        <end position="168"/>
    </location>
</feature>
<proteinExistence type="predicted"/>
<keyword evidence="1" id="KW-0812">Transmembrane</keyword>
<dbReference type="EMBL" id="JACHVQ010000002">
    <property type="protein sequence ID" value="MBB2893009.1"/>
    <property type="molecule type" value="Genomic_DNA"/>
</dbReference>
<feature type="transmembrane region" description="Helical" evidence="1">
    <location>
        <begin position="24"/>
        <end position="46"/>
    </location>
</feature>
<evidence type="ECO:0000313" key="2">
    <source>
        <dbReference type="EMBL" id="MBB2893009.1"/>
    </source>
</evidence>
<dbReference type="RefSeq" id="WP_221185544.1">
    <property type="nucleotide sequence ID" value="NZ_JACHVQ010000002.1"/>
</dbReference>
<keyword evidence="1" id="KW-0472">Membrane</keyword>
<comment type="caution">
    <text evidence="2">The sequence shown here is derived from an EMBL/GenBank/DDBJ whole genome shotgun (WGS) entry which is preliminary data.</text>
</comment>
<organism evidence="2 3">
    <name type="scientific">Flexivirga oryzae</name>
    <dbReference type="NCBI Taxonomy" id="1794944"/>
    <lineage>
        <taxon>Bacteria</taxon>
        <taxon>Bacillati</taxon>
        <taxon>Actinomycetota</taxon>
        <taxon>Actinomycetes</taxon>
        <taxon>Micrococcales</taxon>
        <taxon>Dermacoccaceae</taxon>
        <taxon>Flexivirga</taxon>
    </lineage>
</organism>
<keyword evidence="3" id="KW-1185">Reference proteome</keyword>
<feature type="transmembrane region" description="Helical" evidence="1">
    <location>
        <begin position="93"/>
        <end position="115"/>
    </location>
</feature>
<name>A0A839N896_9MICO</name>
<protein>
    <submittedName>
        <fullName evidence="2">Uncharacterized protein</fullName>
    </submittedName>
</protein>
<dbReference type="AlphaFoldDB" id="A0A839N896"/>
<keyword evidence="1" id="KW-1133">Transmembrane helix</keyword>